<evidence type="ECO:0000256" key="1">
    <source>
        <dbReference type="SAM" id="Coils"/>
    </source>
</evidence>
<dbReference type="InterPro" id="IPR036020">
    <property type="entry name" value="WW_dom_sf"/>
</dbReference>
<dbReference type="EMBL" id="JH159152">
    <property type="protein sequence ID" value="EGZ23909.1"/>
    <property type="molecule type" value="Genomic_DNA"/>
</dbReference>
<dbReference type="PROSITE" id="PS50020">
    <property type="entry name" value="WW_DOMAIN_2"/>
    <property type="match status" value="1"/>
</dbReference>
<evidence type="ECO:0000256" key="2">
    <source>
        <dbReference type="SAM" id="MobiDB-lite"/>
    </source>
</evidence>
<keyword evidence="1" id="KW-0175">Coiled coil</keyword>
<proteinExistence type="predicted"/>
<dbReference type="CDD" id="cd00201">
    <property type="entry name" value="WW"/>
    <property type="match status" value="1"/>
</dbReference>
<sequence length="339" mass="41044">MCADVESLRSHLVESLGVLCSGRQHPDPQQTFSEWIKSLPTLETLERERRYQQEQRQRQILEQQYQREAIRRRERDECTLMSANDYNVPEESELSVQQQKHEQILRMQAEIRRLEQGDLNEDPKLKVNAKGEQGPSKKEKLAIQERQRLQQLEDQRREGRELERMRREDLYYVERILEAKAKAKEEQEKREKSGALQKNALEEQQKHIARMRLLYAEKRIADRETLAMRAEDLLSRQMRFREAEKLKEELQNEWHERKVMQTEEHDSRSRWMLWDRMMAKQQEAELKQQRAEARRLKRQQLRQEKEARAAWIECWDENGNRYFYNSITGISQWEAPPTS</sequence>
<dbReference type="SMART" id="SM00456">
    <property type="entry name" value="WW"/>
    <property type="match status" value="1"/>
</dbReference>
<evidence type="ECO:0000313" key="4">
    <source>
        <dbReference type="EMBL" id="EGZ23909.1"/>
    </source>
</evidence>
<feature type="coiled-coil region" evidence="1">
    <location>
        <begin position="233"/>
        <end position="306"/>
    </location>
</feature>
<dbReference type="STRING" id="1094619.G4YZ51"/>
<keyword evidence="5" id="KW-1185">Reference proteome</keyword>
<organism evidence="4 5">
    <name type="scientific">Phytophthora sojae (strain P6497)</name>
    <name type="common">Soybean stem and root rot agent</name>
    <name type="synonym">Phytophthora megasperma f. sp. glycines</name>
    <dbReference type="NCBI Taxonomy" id="1094619"/>
    <lineage>
        <taxon>Eukaryota</taxon>
        <taxon>Sar</taxon>
        <taxon>Stramenopiles</taxon>
        <taxon>Oomycota</taxon>
        <taxon>Peronosporomycetes</taxon>
        <taxon>Peronosporales</taxon>
        <taxon>Peronosporaceae</taxon>
        <taxon>Phytophthora</taxon>
    </lineage>
</organism>
<dbReference type="Pfam" id="PF00397">
    <property type="entry name" value="WW"/>
    <property type="match status" value="1"/>
</dbReference>
<feature type="domain" description="WW" evidence="3">
    <location>
        <begin position="305"/>
        <end position="338"/>
    </location>
</feature>
<evidence type="ECO:0000313" key="5">
    <source>
        <dbReference type="Proteomes" id="UP000002640"/>
    </source>
</evidence>
<dbReference type="Proteomes" id="UP000002640">
    <property type="component" value="Unassembled WGS sequence"/>
</dbReference>
<evidence type="ECO:0000259" key="3">
    <source>
        <dbReference type="PROSITE" id="PS50020"/>
    </source>
</evidence>
<reference evidence="4 5" key="1">
    <citation type="journal article" date="2006" name="Science">
        <title>Phytophthora genome sequences uncover evolutionary origins and mechanisms of pathogenesis.</title>
        <authorList>
            <person name="Tyler B.M."/>
            <person name="Tripathy S."/>
            <person name="Zhang X."/>
            <person name="Dehal P."/>
            <person name="Jiang R.H."/>
            <person name="Aerts A."/>
            <person name="Arredondo F.D."/>
            <person name="Baxter L."/>
            <person name="Bensasson D."/>
            <person name="Beynon J.L."/>
            <person name="Chapman J."/>
            <person name="Damasceno C.M."/>
            <person name="Dorrance A.E."/>
            <person name="Dou D."/>
            <person name="Dickerman A.W."/>
            <person name="Dubchak I.L."/>
            <person name="Garbelotto M."/>
            <person name="Gijzen M."/>
            <person name="Gordon S.G."/>
            <person name="Govers F."/>
            <person name="Grunwald N.J."/>
            <person name="Huang W."/>
            <person name="Ivors K.L."/>
            <person name="Jones R.W."/>
            <person name="Kamoun S."/>
            <person name="Krampis K."/>
            <person name="Lamour K.H."/>
            <person name="Lee M.K."/>
            <person name="McDonald W.H."/>
            <person name="Medina M."/>
            <person name="Meijer H.J."/>
            <person name="Nordberg E.K."/>
            <person name="Maclean D.J."/>
            <person name="Ospina-Giraldo M.D."/>
            <person name="Morris P.F."/>
            <person name="Phuntumart V."/>
            <person name="Putnam N.H."/>
            <person name="Rash S."/>
            <person name="Rose J.K."/>
            <person name="Sakihama Y."/>
            <person name="Salamov A.A."/>
            <person name="Savidor A."/>
            <person name="Scheuring C.F."/>
            <person name="Smith B.M."/>
            <person name="Sobral B.W."/>
            <person name="Terry A."/>
            <person name="Torto-Alalibo T.A."/>
            <person name="Win J."/>
            <person name="Xu Z."/>
            <person name="Zhang H."/>
            <person name="Grigoriev I.V."/>
            <person name="Rokhsar D.S."/>
            <person name="Boore J.L."/>
        </authorList>
    </citation>
    <scope>NUCLEOTIDE SEQUENCE [LARGE SCALE GENOMIC DNA]</scope>
    <source>
        <strain evidence="4 5">P6497</strain>
    </source>
</reference>
<dbReference type="GeneID" id="20654951"/>
<dbReference type="Gene3D" id="2.20.70.10">
    <property type="match status" value="1"/>
</dbReference>
<dbReference type="RefSeq" id="XP_009519197.1">
    <property type="nucleotide sequence ID" value="XM_009520902.1"/>
</dbReference>
<dbReference type="InterPro" id="IPR001202">
    <property type="entry name" value="WW_dom"/>
</dbReference>
<dbReference type="KEGG" id="psoj:PHYSODRAFT_477977"/>
<dbReference type="SUPFAM" id="SSF51045">
    <property type="entry name" value="WW domain"/>
    <property type="match status" value="1"/>
</dbReference>
<protein>
    <recommendedName>
        <fullName evidence="3">WW domain-containing protein</fullName>
    </recommendedName>
</protein>
<dbReference type="AlphaFoldDB" id="G4YZ51"/>
<accession>G4YZ51</accession>
<name>G4YZ51_PHYSP</name>
<dbReference type="SMR" id="G4YZ51"/>
<feature type="region of interest" description="Disordered" evidence="2">
    <location>
        <begin position="116"/>
        <end position="141"/>
    </location>
</feature>
<feature type="compositionally biased region" description="Basic and acidic residues" evidence="2">
    <location>
        <begin position="116"/>
        <end position="125"/>
    </location>
</feature>
<feature type="coiled-coil region" evidence="1">
    <location>
        <begin position="42"/>
        <end position="71"/>
    </location>
</feature>
<dbReference type="OMA" id="NDYNVPE"/>
<dbReference type="InParanoid" id="G4YZ51"/>
<gene>
    <name evidence="4" type="ORF">PHYSODRAFT_477977</name>
</gene>